<keyword evidence="1" id="KW-0732">Signal</keyword>
<protein>
    <recommendedName>
        <fullName evidence="4">Lipocalin-like domain-containing protein</fullName>
    </recommendedName>
</protein>
<evidence type="ECO:0000256" key="1">
    <source>
        <dbReference type="SAM" id="SignalP"/>
    </source>
</evidence>
<sequence>MKRLLLPLVLLISFTSCLDKNDPNTFLAGKWKLRSIESAWTSHVFEGSDMVYTQTYRFNYDGTFIKTQNSEDGNFEATGTYTTTPRQELSSPDVRFYLDLVYSDGDPIAGDCYGLDQEHLVVKNNKRIRNTWGECDGSILTYEKK</sequence>
<evidence type="ECO:0008006" key="4">
    <source>
        <dbReference type="Google" id="ProtNLM"/>
    </source>
</evidence>
<dbReference type="STRING" id="237018.SAMN04489723_11126"/>
<keyword evidence="3" id="KW-1185">Reference proteome</keyword>
<organism evidence="2 3">
    <name type="scientific">Algoriphagus aquimarinus</name>
    <dbReference type="NCBI Taxonomy" id="237018"/>
    <lineage>
        <taxon>Bacteria</taxon>
        <taxon>Pseudomonadati</taxon>
        <taxon>Bacteroidota</taxon>
        <taxon>Cytophagia</taxon>
        <taxon>Cytophagales</taxon>
        <taxon>Cyclobacteriaceae</taxon>
        <taxon>Algoriphagus</taxon>
    </lineage>
</organism>
<accession>A0A1I1B5D6</accession>
<evidence type="ECO:0000313" key="3">
    <source>
        <dbReference type="Proteomes" id="UP000198790"/>
    </source>
</evidence>
<dbReference type="RefSeq" id="WP_092898678.1">
    <property type="nucleotide sequence ID" value="NZ_CAXBKE010000006.1"/>
</dbReference>
<evidence type="ECO:0000313" key="2">
    <source>
        <dbReference type="EMBL" id="SFB45579.1"/>
    </source>
</evidence>
<reference evidence="2 3" key="1">
    <citation type="submission" date="2016-10" db="EMBL/GenBank/DDBJ databases">
        <authorList>
            <person name="de Groot N.N."/>
        </authorList>
    </citation>
    <scope>NUCLEOTIDE SEQUENCE [LARGE SCALE GENOMIC DNA]</scope>
    <source>
        <strain evidence="2 3">DSM 23399</strain>
    </source>
</reference>
<feature type="signal peptide" evidence="1">
    <location>
        <begin position="1"/>
        <end position="19"/>
    </location>
</feature>
<dbReference type="AlphaFoldDB" id="A0A1I1B5D6"/>
<feature type="chain" id="PRO_5011543253" description="Lipocalin-like domain-containing protein" evidence="1">
    <location>
        <begin position="20"/>
        <end position="145"/>
    </location>
</feature>
<gene>
    <name evidence="2" type="ORF">SAMN04489723_11126</name>
</gene>
<name>A0A1I1B5D6_9BACT</name>
<dbReference type="OrthoDB" id="882993at2"/>
<dbReference type="PROSITE" id="PS51257">
    <property type="entry name" value="PROKAR_LIPOPROTEIN"/>
    <property type="match status" value="1"/>
</dbReference>
<proteinExistence type="predicted"/>
<dbReference type="Proteomes" id="UP000198790">
    <property type="component" value="Unassembled WGS sequence"/>
</dbReference>
<dbReference type="EMBL" id="FOKK01000011">
    <property type="protein sequence ID" value="SFB45579.1"/>
    <property type="molecule type" value="Genomic_DNA"/>
</dbReference>